<dbReference type="EMBL" id="LDCN01000005">
    <property type="protein sequence ID" value="KLH97944.1"/>
    <property type="molecule type" value="Genomic_DNA"/>
</dbReference>
<evidence type="ECO:0000313" key="3">
    <source>
        <dbReference type="EMBL" id="GED57354.1"/>
    </source>
</evidence>
<organism evidence="4 5">
    <name type="scientific">Brevibacillus formosus</name>
    <dbReference type="NCBI Taxonomy" id="54913"/>
    <lineage>
        <taxon>Bacteria</taxon>
        <taxon>Bacillati</taxon>
        <taxon>Bacillota</taxon>
        <taxon>Bacilli</taxon>
        <taxon>Bacillales</taxon>
        <taxon>Paenibacillaceae</taxon>
        <taxon>Brevibacillus</taxon>
    </lineage>
</organism>
<reference evidence="3 6" key="2">
    <citation type="submission" date="2019-06" db="EMBL/GenBank/DDBJ databases">
        <title>Whole genome shotgun sequence of Brevibacillus formosus NBRC 15716.</title>
        <authorList>
            <person name="Hosoyama A."/>
            <person name="Uohara A."/>
            <person name="Ohji S."/>
            <person name="Ichikawa N."/>
        </authorList>
    </citation>
    <scope>NUCLEOTIDE SEQUENCE [LARGE SCALE GENOMIC DNA]</scope>
    <source>
        <strain evidence="3 6">NBRC 15716</strain>
    </source>
</reference>
<reference evidence="4 5" key="1">
    <citation type="submission" date="2015-05" db="EMBL/GenBank/DDBJ databases">
        <title>Genome sequencing project for genomic taxonomy and phylogenomics of Bacillus-like bacteria.</title>
        <authorList>
            <person name="Liu B."/>
            <person name="Wang J."/>
            <person name="Zhu Y."/>
            <person name="Liu G."/>
            <person name="Chen Q."/>
            <person name="Chen Z."/>
            <person name="Lan J."/>
            <person name="Che J."/>
            <person name="Ge C."/>
            <person name="Shi H."/>
            <person name="Pan Z."/>
            <person name="Liu X."/>
        </authorList>
    </citation>
    <scope>NUCLEOTIDE SEQUENCE [LARGE SCALE GENOMIC DNA]</scope>
    <source>
        <strain evidence="4 5">DSM 9885</strain>
    </source>
</reference>
<comment type="caution">
    <text evidence="4">The sequence shown here is derived from an EMBL/GenBank/DDBJ whole genome shotgun (WGS) entry which is preliminary data.</text>
</comment>
<evidence type="ECO:0000313" key="4">
    <source>
        <dbReference type="EMBL" id="KLH97944.1"/>
    </source>
</evidence>
<evidence type="ECO:0000259" key="2">
    <source>
        <dbReference type="Pfam" id="PF01593"/>
    </source>
</evidence>
<dbReference type="OrthoDB" id="269318at2"/>
<dbReference type="SUPFAM" id="SSF51905">
    <property type="entry name" value="FAD/NAD(P)-binding domain"/>
    <property type="match status" value="1"/>
</dbReference>
<dbReference type="PANTHER" id="PTHR43734">
    <property type="entry name" value="PHYTOENE DESATURASE"/>
    <property type="match status" value="1"/>
</dbReference>
<dbReference type="Proteomes" id="UP000035218">
    <property type="component" value="Unassembled WGS sequence"/>
</dbReference>
<dbReference type="Pfam" id="PF01593">
    <property type="entry name" value="Amino_oxidase"/>
    <property type="match status" value="1"/>
</dbReference>
<dbReference type="InterPro" id="IPR036188">
    <property type="entry name" value="FAD/NAD-bd_sf"/>
</dbReference>
<comment type="similarity">
    <text evidence="1">Belongs to the carotenoid/retinoid oxidoreductase family. CrtN subfamily.</text>
</comment>
<dbReference type="InterPro" id="IPR002937">
    <property type="entry name" value="Amino_oxidase"/>
</dbReference>
<sequence>MDAYDVAVIGGGLSGLTSSIYLARAGLSVVLIEKSSQLGGRAATIKKNGASLNLGLHALYKGGAAEEVLQELGISVEGAYAPAKGGMVWNGKLFELPGSPLSLLKNPLLSPSAKWELTRFVNRLRGIDTKALPPISFREWVEQEIRDSMIRQLIYAVCRTNTFVPYPELLLAAPGVRRLQLVFKGNQVLYLDHGWGQLVDHLQKEAIRTGVTILNSKSIAEIFHDHGKVRQLYFADGDKLETSYVIVTAGPSETFKMVKNAERTSLKVWRDRTKPIYAACLDVALRKLPISNPKRHFTFFLDRPIFISTPSVISNASEDGSVIIHACKDIGFGSDHSKNEESQLEEALDFIQPGWKNEQVARQFLPKIKVAHDFDSIDRIDKSYGPSVPEVYGLYVAGDWTGRGEVLVDAVFASAKRAAQEVIREYNSIEVRSDLRS</sequence>
<dbReference type="GeneID" id="87587144"/>
<name>A0A837KKH2_9BACL</name>
<proteinExistence type="inferred from homology"/>
<dbReference type="GO" id="GO:0016491">
    <property type="term" value="F:oxidoreductase activity"/>
    <property type="evidence" value="ECO:0007669"/>
    <property type="project" value="InterPro"/>
</dbReference>
<dbReference type="EMBL" id="BJOL01000008">
    <property type="protein sequence ID" value="GED57354.1"/>
    <property type="molecule type" value="Genomic_DNA"/>
</dbReference>
<dbReference type="RefSeq" id="WP_047071867.1">
    <property type="nucleotide sequence ID" value="NZ_BJOL01000008.1"/>
</dbReference>
<dbReference type="PRINTS" id="PR00469">
    <property type="entry name" value="PNDRDTASEII"/>
</dbReference>
<gene>
    <name evidence="4" type="ORF">AA984_18960</name>
    <name evidence="3" type="ORF">BFO01nite_14860</name>
</gene>
<evidence type="ECO:0000313" key="5">
    <source>
        <dbReference type="Proteomes" id="UP000035218"/>
    </source>
</evidence>
<dbReference type="Gene3D" id="3.50.50.60">
    <property type="entry name" value="FAD/NAD(P)-binding domain"/>
    <property type="match status" value="1"/>
</dbReference>
<keyword evidence="6" id="KW-1185">Reference proteome</keyword>
<dbReference type="Gene3D" id="3.90.660.50">
    <property type="match status" value="1"/>
</dbReference>
<feature type="domain" description="Amine oxidase" evidence="2">
    <location>
        <begin position="13"/>
        <end position="252"/>
    </location>
</feature>
<dbReference type="AlphaFoldDB" id="A0A837KKH2"/>
<accession>A0A837KKH2</accession>
<evidence type="ECO:0000313" key="6">
    <source>
        <dbReference type="Proteomes" id="UP000319498"/>
    </source>
</evidence>
<evidence type="ECO:0000256" key="1">
    <source>
        <dbReference type="ARBA" id="ARBA00038322"/>
    </source>
</evidence>
<dbReference type="Proteomes" id="UP000319498">
    <property type="component" value="Unassembled WGS sequence"/>
</dbReference>
<protein>
    <submittedName>
        <fullName evidence="3">Dehydrogenase</fullName>
    </submittedName>
</protein>
<dbReference type="PANTHER" id="PTHR43734:SF1">
    <property type="entry name" value="PHYTOENE DESATURASE"/>
    <property type="match status" value="1"/>
</dbReference>